<feature type="chain" id="PRO_5042519392" evidence="1">
    <location>
        <begin position="33"/>
        <end position="329"/>
    </location>
</feature>
<comment type="caution">
    <text evidence="3">The sequence shown here is derived from an EMBL/GenBank/DDBJ whole genome shotgun (WGS) entry which is preliminary data.</text>
</comment>
<dbReference type="PANTHER" id="PTHR37089:SF1">
    <property type="entry name" value="MEMBRANE PROTEIN"/>
    <property type="match status" value="1"/>
</dbReference>
<dbReference type="RefSeq" id="WP_074822529.1">
    <property type="nucleotide sequence ID" value="NZ_FOLW01000005.1"/>
</dbReference>
<gene>
    <name evidence="3" type="ORF">SAMN02745723_10545</name>
</gene>
<dbReference type="Pfam" id="PF05229">
    <property type="entry name" value="SCPU"/>
    <property type="match status" value="2"/>
</dbReference>
<dbReference type="InterPro" id="IPR053167">
    <property type="entry name" value="Spore_coat_component"/>
</dbReference>
<feature type="domain" description="Spore coat protein U/FanG" evidence="2">
    <location>
        <begin position="27"/>
        <end position="169"/>
    </location>
</feature>
<evidence type="ECO:0000313" key="4">
    <source>
        <dbReference type="Proteomes" id="UP000226420"/>
    </source>
</evidence>
<sequence>MIKNKTAIHITIRLVKTSIILFLLFRTLAVEAACSVAATPNPINFGTVSSFTVYNTNQKTLGPGGLSCNRLAIQVLPSDYLIATLTSDNQLYLVNEQNSSAKIPYTVYADKDYKYPYPLGTPFNFSTSIPGVNLLSLLGVSLGFSTTLYVMTSVNANVPAGVYSDYIHVNWNYGICTSLICIPPLTGIDKGNATSTIKVTLTVTKDCMISSTPDVNFQGQALVEQFTSVNNNIMLTCTLQTPFKAYFSNGSNYSAPWRQMKNTTTTDMLQYNIYYPNTTTVWGNTAPATNSGTGTGVTQSLSYTATINPNQPEKPAGSYTDTIMFTLEY</sequence>
<reference evidence="3 4" key="1">
    <citation type="submission" date="2016-10" db="EMBL/GenBank/DDBJ databases">
        <authorList>
            <person name="Varghese N."/>
            <person name="Submissions S."/>
        </authorList>
    </citation>
    <scope>NUCLEOTIDE SEQUENCE [LARGE SCALE GENOMIC DNA]</scope>
    <source>
        <strain evidence="3 4">DSM 5563</strain>
    </source>
</reference>
<evidence type="ECO:0000256" key="1">
    <source>
        <dbReference type="SAM" id="SignalP"/>
    </source>
</evidence>
<protein>
    <submittedName>
        <fullName evidence="3">Spore coat protein U (SCPU) domain-containing protein</fullName>
    </submittedName>
</protein>
<keyword evidence="1" id="KW-0732">Signal</keyword>
<evidence type="ECO:0000313" key="3">
    <source>
        <dbReference type="EMBL" id="SFC86987.1"/>
    </source>
</evidence>
<dbReference type="SMART" id="SM00972">
    <property type="entry name" value="SCPU"/>
    <property type="match status" value="2"/>
</dbReference>
<dbReference type="AlphaFoldDB" id="A0AAJ4WAR6"/>
<keyword evidence="3" id="KW-0946">Virion</keyword>
<dbReference type="Proteomes" id="UP000226420">
    <property type="component" value="Unassembled WGS sequence"/>
</dbReference>
<accession>A0AAJ4WAR6</accession>
<organism evidence="3 4">
    <name type="scientific">Pragia fontium DSM 5563 = ATCC 49100</name>
    <dbReference type="NCBI Taxonomy" id="1122977"/>
    <lineage>
        <taxon>Bacteria</taxon>
        <taxon>Pseudomonadati</taxon>
        <taxon>Pseudomonadota</taxon>
        <taxon>Gammaproteobacteria</taxon>
        <taxon>Enterobacterales</taxon>
        <taxon>Budviciaceae</taxon>
        <taxon>Pragia</taxon>
    </lineage>
</organism>
<feature type="domain" description="Spore coat protein U/FanG" evidence="2">
    <location>
        <begin position="193"/>
        <end position="326"/>
    </location>
</feature>
<dbReference type="PANTHER" id="PTHR37089">
    <property type="entry name" value="PROTEIN U-RELATED"/>
    <property type="match status" value="1"/>
</dbReference>
<name>A0AAJ4WAR6_9GAMM</name>
<dbReference type="EMBL" id="FOLW01000005">
    <property type="protein sequence ID" value="SFC86987.1"/>
    <property type="molecule type" value="Genomic_DNA"/>
</dbReference>
<feature type="signal peptide" evidence="1">
    <location>
        <begin position="1"/>
        <end position="32"/>
    </location>
</feature>
<proteinExistence type="predicted"/>
<keyword evidence="3" id="KW-0167">Capsid protein</keyword>
<evidence type="ECO:0000259" key="2">
    <source>
        <dbReference type="Pfam" id="PF05229"/>
    </source>
</evidence>
<dbReference type="InterPro" id="IPR007893">
    <property type="entry name" value="Spore_coat_U/FanG"/>
</dbReference>